<sequence length="878" mass="93686">MGGSKKQTIGYHYKWLLHFGWCRGVIDALLELRGGDAPFFQGRLTSSQRITINKPDLWGGEKGEGGITGDWDILFGEPTQAPNDYLTSVLGAQQSGHRGKFTTVARGGRFGAFTPSPKTVSAKVERILTDWQDDTVWYPEKAVIALGASGATQSLGVLSINANDAAATDVNGHTYGPFAADDVIEIEFADGLPYTAWSRWPADDSPGTGGLPWFCRFEVTDDTGATTDYLSTSYATSAEAFAAAKASSPITLSGSTSYTIWLHDDILENRGGVSFYLSRKPGLRAMNPAHVLYESITRDEMQGEPAGLINDTSFRAAADQLYSEGFGICTTYDSESETPEQFQQRICNLIAGNLTQSRTDGLYYLDLIRAVSDPSALPIITEDDVKTFKQTPWVGSEAVNLIQVEWFDPQAKQVRTTQPVYSAAGIQDVGSPNSDVRTYHEVPVGSLATRLAARELAAASSPLSKIDLTLLPKWRTLRAGTNVRLQLPSEGIADIVLVLGEVAQGTLKDGSIAASAVQNVFSFPDTVFIQQQLGGWVDPAQPVTAPPSQLAFEAPYIELVAALSNADLAALHADAGYLGLLATRPTIGLNYEVDTAAAAEAYQAYGIGDWTASAVINEAAGPIDTSFTFTSATDIDRLVVGGWAIWGDEIVRIDAVDTTAGTLSLGRGCADTVPTSHAAASSLVFAGEWVTGDQREYVGGDVVRAKLLTRSASDVLDISSATELSVTMNDRQVRPYAPGLLRFDDASTTGQAYPAAMVGAITTHWAHRDRLTQADQLLDESAASTGPEAGTTYTVRYYQPPGTLVHTESALTGTAATAYTFAADGVAQISVEANRDGYASWQSASHTFSYTASAGVRVTEAGNRRITEAGAVRTLETP</sequence>
<name>A0ABW8JXS1_9GAMM</name>
<keyword evidence="2" id="KW-1185">Reference proteome</keyword>
<comment type="caution">
    <text evidence="1">The sequence shown here is derived from an EMBL/GenBank/DDBJ whole genome shotgun (WGS) entry which is preliminary data.</text>
</comment>
<protein>
    <recommendedName>
        <fullName evidence="3">Tip attachment protein J domain-containing protein</fullName>
    </recommendedName>
</protein>
<evidence type="ECO:0000313" key="1">
    <source>
        <dbReference type="EMBL" id="MFK2904582.1"/>
    </source>
</evidence>
<reference evidence="1 2" key="1">
    <citation type="submission" date="2020-10" db="EMBL/GenBank/DDBJ databases">
        <title>Phylogeny of dyella-like bacteria.</title>
        <authorList>
            <person name="Fu J."/>
        </authorList>
    </citation>
    <scope>NUCLEOTIDE SEQUENCE [LARGE SCALE GENOMIC DNA]</scope>
    <source>
        <strain evidence="1 2">Gsoil3046</strain>
    </source>
</reference>
<accession>A0ABW8JXS1</accession>
<organism evidence="1 2">
    <name type="scientific">Dyella ginsengisoli</name>
    <dbReference type="NCBI Taxonomy" id="363848"/>
    <lineage>
        <taxon>Bacteria</taxon>
        <taxon>Pseudomonadati</taxon>
        <taxon>Pseudomonadota</taxon>
        <taxon>Gammaproteobacteria</taxon>
        <taxon>Lysobacterales</taxon>
        <taxon>Rhodanobacteraceae</taxon>
        <taxon>Dyella</taxon>
    </lineage>
</organism>
<evidence type="ECO:0008006" key="3">
    <source>
        <dbReference type="Google" id="ProtNLM"/>
    </source>
</evidence>
<evidence type="ECO:0000313" key="2">
    <source>
        <dbReference type="Proteomes" id="UP001620460"/>
    </source>
</evidence>
<gene>
    <name evidence="1" type="ORF">ISP17_11450</name>
</gene>
<dbReference type="RefSeq" id="WP_404633239.1">
    <property type="nucleotide sequence ID" value="NZ_JADIKM010000003.1"/>
</dbReference>
<dbReference type="Proteomes" id="UP001620460">
    <property type="component" value="Unassembled WGS sequence"/>
</dbReference>
<proteinExistence type="predicted"/>
<dbReference type="EMBL" id="JADIKM010000003">
    <property type="protein sequence ID" value="MFK2904582.1"/>
    <property type="molecule type" value="Genomic_DNA"/>
</dbReference>